<comment type="caution">
    <text evidence="2">The sequence shown here is derived from an EMBL/GenBank/DDBJ whole genome shotgun (WGS) entry which is preliminary data.</text>
</comment>
<dbReference type="Proteomes" id="UP001410795">
    <property type="component" value="Unassembled WGS sequence"/>
</dbReference>
<dbReference type="Pfam" id="PF13761">
    <property type="entry name" value="DUF4166"/>
    <property type="match status" value="1"/>
</dbReference>
<evidence type="ECO:0000313" key="3">
    <source>
        <dbReference type="Proteomes" id="UP001410795"/>
    </source>
</evidence>
<name>A0ABP7BYU6_9MICO</name>
<feature type="domain" description="DUF4166" evidence="1">
    <location>
        <begin position="19"/>
        <end position="193"/>
    </location>
</feature>
<proteinExistence type="predicted"/>
<keyword evidence="3" id="KW-1185">Reference proteome</keyword>
<gene>
    <name evidence="2" type="ORF">GCM10022202_35690</name>
</gene>
<organism evidence="2 3">
    <name type="scientific">Microbacterium marinilacus</name>
    <dbReference type="NCBI Taxonomy" id="415209"/>
    <lineage>
        <taxon>Bacteria</taxon>
        <taxon>Bacillati</taxon>
        <taxon>Actinomycetota</taxon>
        <taxon>Actinomycetes</taxon>
        <taxon>Micrococcales</taxon>
        <taxon>Microbacteriaceae</taxon>
        <taxon>Microbacterium</taxon>
    </lineage>
</organism>
<sequence length="203" mass="22436">MSAVQSPYERALGARLALLHPVLQSYFRAVPAGSVGVGEGVFRVAGTRNRLLRPLLRVFERDGVAFAGWERDVPFRVENRTAGGRTAARREFRLTGRTWTMTDAVGLSPRGALVDTLGRSGAVAARFRVDVVDGALVLTSERVGVRFGGLRLRIPRPISPRIRLVERFDGVQHVDVEIEMPVIGRVYEYSGSFTYEVLPLDES</sequence>
<dbReference type="EMBL" id="BAAAYV010000025">
    <property type="protein sequence ID" value="GAA3670394.1"/>
    <property type="molecule type" value="Genomic_DNA"/>
</dbReference>
<accession>A0ABP7BYU6</accession>
<evidence type="ECO:0000313" key="2">
    <source>
        <dbReference type="EMBL" id="GAA3670394.1"/>
    </source>
</evidence>
<reference evidence="3" key="1">
    <citation type="journal article" date="2019" name="Int. J. Syst. Evol. Microbiol.">
        <title>The Global Catalogue of Microorganisms (GCM) 10K type strain sequencing project: providing services to taxonomists for standard genome sequencing and annotation.</title>
        <authorList>
            <consortium name="The Broad Institute Genomics Platform"/>
            <consortium name="The Broad Institute Genome Sequencing Center for Infectious Disease"/>
            <person name="Wu L."/>
            <person name="Ma J."/>
        </authorList>
    </citation>
    <scope>NUCLEOTIDE SEQUENCE [LARGE SCALE GENOMIC DNA]</scope>
    <source>
        <strain evidence="3">JCM 16546</strain>
    </source>
</reference>
<dbReference type="RefSeq" id="WP_221857031.1">
    <property type="nucleotide sequence ID" value="NZ_BAAAYV010000025.1"/>
</dbReference>
<dbReference type="InterPro" id="IPR025311">
    <property type="entry name" value="DUF4166"/>
</dbReference>
<protein>
    <recommendedName>
        <fullName evidence="1">DUF4166 domain-containing protein</fullName>
    </recommendedName>
</protein>
<evidence type="ECO:0000259" key="1">
    <source>
        <dbReference type="Pfam" id="PF13761"/>
    </source>
</evidence>